<comment type="caution">
    <text evidence="2">The sequence shown here is derived from an EMBL/GenBank/DDBJ whole genome shotgun (WGS) entry which is preliminary data.</text>
</comment>
<feature type="compositionally biased region" description="Polar residues" evidence="1">
    <location>
        <begin position="899"/>
        <end position="909"/>
    </location>
</feature>
<feature type="region of interest" description="Disordered" evidence="1">
    <location>
        <begin position="1302"/>
        <end position="1429"/>
    </location>
</feature>
<feature type="compositionally biased region" description="Low complexity" evidence="1">
    <location>
        <begin position="702"/>
        <end position="722"/>
    </location>
</feature>
<feature type="compositionally biased region" description="Polar residues" evidence="1">
    <location>
        <begin position="386"/>
        <end position="396"/>
    </location>
</feature>
<feature type="compositionally biased region" description="Basic and acidic residues" evidence="1">
    <location>
        <begin position="911"/>
        <end position="1290"/>
    </location>
</feature>
<dbReference type="PANTHER" id="PTHR34491:SF82">
    <property type="entry name" value="CHROMOSOME UNDETERMINED SCAFFOLD_21, WHOLE GENOME SHOTGUN SEQUENCE"/>
    <property type="match status" value="1"/>
</dbReference>
<feature type="compositionally biased region" description="Basic and acidic residues" evidence="1">
    <location>
        <begin position="55"/>
        <end position="73"/>
    </location>
</feature>
<gene>
    <name evidence="2" type="ORF">Clacol_004007</name>
</gene>
<dbReference type="PANTHER" id="PTHR34491">
    <property type="entry name" value="A-TYPE INCLUSION PROTEIN, PUTATIVE-RELATED"/>
    <property type="match status" value="1"/>
</dbReference>
<evidence type="ECO:0000256" key="1">
    <source>
        <dbReference type="SAM" id="MobiDB-lite"/>
    </source>
</evidence>
<feature type="compositionally biased region" description="Low complexity" evidence="1">
    <location>
        <begin position="345"/>
        <end position="361"/>
    </location>
</feature>
<feature type="region of interest" description="Disordered" evidence="1">
    <location>
        <begin position="1"/>
        <end position="73"/>
    </location>
</feature>
<evidence type="ECO:0000313" key="2">
    <source>
        <dbReference type="EMBL" id="GJJ09783.1"/>
    </source>
</evidence>
<feature type="region of interest" description="Disordered" evidence="1">
    <location>
        <begin position="1551"/>
        <end position="1581"/>
    </location>
</feature>
<sequence length="1581" mass="180492">MTGTNNLNGALNSSYANASASSSRVTLESRDDKRILRKPSRGKLLPWSRRGKKSASAEHVKGGSEEEIGFRDHPIYAERSLSTSPGGSEEALETQLERLMIPPPWPCEDRPENCPSITSVPSYKTKTFYRLHAPAGPPYYINHHLRPPNSSALVAARSPASAFSNSFPPLAALPPGSPPLRTITLSLRAPPDQQHPPLQASQSSPDNVSLTAYSSTNIGFAGASDVSYYNRDNHSAVGNFPADIDHLDVSNPWGQKFHHDSPYDLGQKKGKKPIRPGAPLNSTSVTDLRSRLPSHSRFSRPTTPSPLSQSTPAVNTQLETKEVFGPRRRLSKRKPSGLQAPLTISPSPDSSSDSQHSTSSPIDRHVPETTVSMTSTTVTRDVPSGQELNSTPFSSEPSRKLSKRRPVQFPSTSGYIPPPEKNKGTGNVFGRMAKRFSFGMGGFMSGGKRGMTFERRLGHKGSMSLTDVTFTAPLSRPQNESSMVMRNERPPQQEPQRQGPRRIPPPSLEELPASSVSVSQTTTTTTTTTTSIRKSIVAPTPGRSVAPQLPNIVSDAGFALVSQQFQEGAVRDSLVSTDTEPNWSLGKLTIANPDMVGGSDTDTSLRGRGKNVMSTSRLPDGSSMVDPDPRASIRVEVDSRSFQDLGDRNSRAFTTESQTPTQRPAPLQQQETQLSVPSPPPKEERASVVINGTADTQAQTLRVSVTESSVTTTSRPSSRVSSPDLPPTPQDVIPPESVPPPPISKNKEVPIPTQTSQDSPLNTPIASDRLNLSNAAETPSPTKPRPNGRQEHIYIVDVPVEGSLFVRSAPDGGSVPPVEKPELPPLPPKFEPQGTPVSSSAPSPRHSKDRKETTIFTSLFNTPRGRRTSESPPTEGSSHDHGSQVSPSLARRRTKTSPDKNSSVVSMRTDSAPEKDIRGERVKDRDYYGSRRGDRRSYLEKRDDRDVNSRHVHRENRPRSEEAEQRERERRHEQEERQTRGSNQEKERQRLKEEEERAARRRREREEEESRANKAREREEEERRERKARERDEEQRRPRRAKEREEEEGRLRRIKQKEEEERRAREDEERRARRAKQKEEEERRIRREKERAEEERRARREREEEERKARKIREEEERRKAREEEERRHADEEEKARLDRRRVEEERRRRKEEEEKRAKREEEEKRRVRKEEEEKKARKEEEERRARKEEEERRARKEEEERKARKEEEDRRARKEEEDRRARAEEDRRARAEEDRRARKEEEDRRARKEAQEKSARKQREQEELQRVVRKEKERLEAEKERERKERKELEREFMRQREWELEQRHQEEQSWSQETMRSLQTISGDRPTGSVVGSSYPSIYSSTVGYDWEPVEPPPHRKHRSHDSHEPGRQQVRNRKEPTRLPDYNRRVELGIYPPGSSSHSTSHFRRPRAVSLESASQPPTPPRKEKEYTLRRQQINGHVYPSMSVDDTIFTRPHIPRPVSGFPSPDVFKAREAWEHDRIWRGQSMSFDTNSAVSGTLPTASWTDLRSYSYEPSIPSVSYYSPPPPGSSYTSFMVQPSWSYPHYQTAAPPPPIEPFSIPPSSNPLPPPPRQSNYQFQPPS</sequence>
<feature type="region of interest" description="Disordered" evidence="1">
    <location>
        <begin position="588"/>
        <end position="1290"/>
    </location>
</feature>
<feature type="compositionally biased region" description="Pro residues" evidence="1">
    <location>
        <begin position="1551"/>
        <end position="1571"/>
    </location>
</feature>
<feature type="region of interest" description="Disordered" evidence="1">
    <location>
        <begin position="188"/>
        <end position="207"/>
    </location>
</feature>
<protein>
    <submittedName>
        <fullName evidence="2">Uncharacterized protein</fullName>
    </submittedName>
</protein>
<dbReference type="Proteomes" id="UP001050691">
    <property type="component" value="Unassembled WGS sequence"/>
</dbReference>
<feature type="compositionally biased region" description="Polar residues" evidence="1">
    <location>
        <begin position="752"/>
        <end position="780"/>
    </location>
</feature>
<organism evidence="2 3">
    <name type="scientific">Clathrus columnatus</name>
    <dbReference type="NCBI Taxonomy" id="1419009"/>
    <lineage>
        <taxon>Eukaryota</taxon>
        <taxon>Fungi</taxon>
        <taxon>Dikarya</taxon>
        <taxon>Basidiomycota</taxon>
        <taxon>Agaricomycotina</taxon>
        <taxon>Agaricomycetes</taxon>
        <taxon>Phallomycetidae</taxon>
        <taxon>Phallales</taxon>
        <taxon>Clathraceae</taxon>
        <taxon>Clathrus</taxon>
    </lineage>
</organism>
<name>A0AAV5A8K1_9AGAM</name>
<feature type="compositionally biased region" description="Low complexity" evidence="1">
    <location>
        <begin position="299"/>
        <end position="312"/>
    </location>
</feature>
<dbReference type="EMBL" id="BPWL01000004">
    <property type="protein sequence ID" value="GJJ09783.1"/>
    <property type="molecule type" value="Genomic_DNA"/>
</dbReference>
<accession>A0AAV5A8K1</accession>
<feature type="compositionally biased region" description="Basic and acidic residues" evidence="1">
    <location>
        <begin position="627"/>
        <end position="650"/>
    </location>
</feature>
<feature type="compositionally biased region" description="Low complexity" evidence="1">
    <location>
        <begin position="508"/>
        <end position="530"/>
    </location>
</feature>
<proteinExistence type="predicted"/>
<feature type="compositionally biased region" description="Polar residues" evidence="1">
    <location>
        <begin position="1310"/>
        <end position="1324"/>
    </location>
</feature>
<feature type="region of interest" description="Disordered" evidence="1">
    <location>
        <begin position="464"/>
        <end position="548"/>
    </location>
</feature>
<reference evidence="2" key="1">
    <citation type="submission" date="2021-10" db="EMBL/GenBank/DDBJ databases">
        <title>De novo Genome Assembly of Clathrus columnatus (Basidiomycota, Fungi) Using Illumina and Nanopore Sequence Data.</title>
        <authorList>
            <person name="Ogiso-Tanaka E."/>
            <person name="Itagaki H."/>
            <person name="Hosoya T."/>
            <person name="Hosaka K."/>
        </authorList>
    </citation>
    <scope>NUCLEOTIDE SEQUENCE</scope>
    <source>
        <strain evidence="2">MO-923</strain>
    </source>
</reference>
<feature type="compositionally biased region" description="Basic and acidic residues" evidence="1">
    <location>
        <begin position="1364"/>
        <end position="1390"/>
    </location>
</feature>
<feature type="region of interest" description="Disordered" evidence="1">
    <location>
        <begin position="251"/>
        <end position="427"/>
    </location>
</feature>
<feature type="compositionally biased region" description="Low complexity" evidence="1">
    <location>
        <begin position="1"/>
        <end position="23"/>
    </location>
</feature>
<keyword evidence="3" id="KW-1185">Reference proteome</keyword>
<feature type="compositionally biased region" description="Polar residues" evidence="1">
    <location>
        <begin position="651"/>
        <end position="676"/>
    </location>
</feature>
<feature type="compositionally biased region" description="Polar residues" evidence="1">
    <location>
        <begin position="1332"/>
        <end position="1345"/>
    </location>
</feature>
<feature type="compositionally biased region" description="Basic residues" evidence="1">
    <location>
        <begin position="326"/>
        <end position="335"/>
    </location>
</feature>
<feature type="compositionally biased region" description="Low complexity" evidence="1">
    <location>
        <begin position="369"/>
        <end position="379"/>
    </location>
</feature>
<evidence type="ECO:0000313" key="3">
    <source>
        <dbReference type="Proteomes" id="UP001050691"/>
    </source>
</evidence>